<accession>A0ABR4YK27</accession>
<reference evidence="3 4" key="1">
    <citation type="submission" date="2014-09" db="EMBL/GenBank/DDBJ databases">
        <title>Alistipes sp. 627, sp. nov., a novel member of the family Rikenellaceae isolated from human faeces.</title>
        <authorList>
            <person name="Shkoporov A.N."/>
            <person name="Chaplin A.V."/>
            <person name="Motuzova O.V."/>
            <person name="Kafarskaia L.I."/>
            <person name="Khokhlova E.V."/>
            <person name="Efimov B.A."/>
        </authorList>
    </citation>
    <scope>NUCLEOTIDE SEQUENCE [LARGE SCALE GENOMIC DNA]</scope>
    <source>
        <strain evidence="3 4">627</strain>
    </source>
</reference>
<dbReference type="InterPro" id="IPR036388">
    <property type="entry name" value="WH-like_DNA-bd_sf"/>
</dbReference>
<proteinExistence type="predicted"/>
<dbReference type="Proteomes" id="UP000030889">
    <property type="component" value="Unassembled WGS sequence"/>
</dbReference>
<dbReference type="InterPro" id="IPR006793">
    <property type="entry name" value="FaeA"/>
</dbReference>
<evidence type="ECO:0000313" key="3">
    <source>
        <dbReference type="EMBL" id="KHE42527.1"/>
    </source>
</evidence>
<organism evidence="3 4">
    <name type="scientific">Alistipes inops</name>
    <dbReference type="NCBI Taxonomy" id="1501391"/>
    <lineage>
        <taxon>Bacteria</taxon>
        <taxon>Pseudomonadati</taxon>
        <taxon>Bacteroidota</taxon>
        <taxon>Bacteroidia</taxon>
        <taxon>Bacteroidales</taxon>
        <taxon>Rikenellaceae</taxon>
        <taxon>Alistipes</taxon>
    </lineage>
</organism>
<evidence type="ECO:0000256" key="1">
    <source>
        <dbReference type="ARBA" id="ARBA00023015"/>
    </source>
</evidence>
<gene>
    <name evidence="3" type="ORF">LG35_02725</name>
</gene>
<dbReference type="SUPFAM" id="SSF46785">
    <property type="entry name" value="Winged helix' DNA-binding domain"/>
    <property type="match status" value="1"/>
</dbReference>
<evidence type="ECO:0000313" key="4">
    <source>
        <dbReference type="Proteomes" id="UP000030889"/>
    </source>
</evidence>
<dbReference type="Pfam" id="PF04703">
    <property type="entry name" value="FaeA"/>
    <property type="match status" value="1"/>
</dbReference>
<evidence type="ECO:0000256" key="2">
    <source>
        <dbReference type="ARBA" id="ARBA00023163"/>
    </source>
</evidence>
<keyword evidence="1" id="KW-0805">Transcription regulation</keyword>
<dbReference type="Gene3D" id="1.10.10.10">
    <property type="entry name" value="Winged helix-like DNA-binding domain superfamily/Winged helix DNA-binding domain"/>
    <property type="match status" value="1"/>
</dbReference>
<comment type="caution">
    <text evidence="3">The sequence shown here is derived from an EMBL/GenBank/DDBJ whole genome shotgun (WGS) entry which is preliminary data.</text>
</comment>
<sequence>MEEKILNLLTQPMKTGEVAEATGIEKKEVEKIIKKLVKEGKVESPKRCYYAAVK</sequence>
<protein>
    <submittedName>
        <fullName evidence="3">MarR family transcriptional regulator</fullName>
    </submittedName>
</protein>
<keyword evidence="2" id="KW-0804">Transcription</keyword>
<keyword evidence="4" id="KW-1185">Reference proteome</keyword>
<dbReference type="EMBL" id="JRGF01000003">
    <property type="protein sequence ID" value="KHE42527.1"/>
    <property type="molecule type" value="Genomic_DNA"/>
</dbReference>
<name>A0ABR4YK27_9BACT</name>
<dbReference type="RefSeq" id="WP_022063686.1">
    <property type="nucleotide sequence ID" value="NZ_JRGF01000003.1"/>
</dbReference>
<dbReference type="InterPro" id="IPR036390">
    <property type="entry name" value="WH_DNA-bd_sf"/>
</dbReference>